<dbReference type="CDD" id="cd07440">
    <property type="entry name" value="RGS"/>
    <property type="match status" value="1"/>
</dbReference>
<feature type="compositionally biased region" description="Low complexity" evidence="1">
    <location>
        <begin position="466"/>
        <end position="483"/>
    </location>
</feature>
<dbReference type="Proteomes" id="UP001363151">
    <property type="component" value="Unassembled WGS sequence"/>
</dbReference>
<dbReference type="InterPro" id="IPR036305">
    <property type="entry name" value="RGS_sf"/>
</dbReference>
<dbReference type="InterPro" id="IPR016137">
    <property type="entry name" value="RGS"/>
</dbReference>
<feature type="region of interest" description="Disordered" evidence="1">
    <location>
        <begin position="1"/>
        <end position="47"/>
    </location>
</feature>
<gene>
    <name evidence="3" type="ORF">SO694_00038011</name>
</gene>
<dbReference type="SUPFAM" id="SSF48097">
    <property type="entry name" value="Regulator of G-protein signaling, RGS"/>
    <property type="match status" value="1"/>
</dbReference>
<evidence type="ECO:0000259" key="2">
    <source>
        <dbReference type="PROSITE" id="PS50132"/>
    </source>
</evidence>
<feature type="compositionally biased region" description="Low complexity" evidence="1">
    <location>
        <begin position="434"/>
        <end position="447"/>
    </location>
</feature>
<feature type="region of interest" description="Disordered" evidence="1">
    <location>
        <begin position="403"/>
        <end position="422"/>
    </location>
</feature>
<dbReference type="Pfam" id="PF00615">
    <property type="entry name" value="RGS"/>
    <property type="match status" value="1"/>
</dbReference>
<feature type="domain" description="RGS" evidence="2">
    <location>
        <begin position="230"/>
        <end position="311"/>
    </location>
</feature>
<evidence type="ECO:0000313" key="4">
    <source>
        <dbReference type="Proteomes" id="UP001363151"/>
    </source>
</evidence>
<feature type="region of interest" description="Disordered" evidence="1">
    <location>
        <begin position="130"/>
        <end position="167"/>
    </location>
</feature>
<accession>A0ABR1FLS6</accession>
<evidence type="ECO:0000256" key="1">
    <source>
        <dbReference type="SAM" id="MobiDB-lite"/>
    </source>
</evidence>
<dbReference type="SMART" id="SM00315">
    <property type="entry name" value="RGS"/>
    <property type="match status" value="1"/>
</dbReference>
<organism evidence="3 4">
    <name type="scientific">Aureococcus anophagefferens</name>
    <name type="common">Harmful bloom alga</name>
    <dbReference type="NCBI Taxonomy" id="44056"/>
    <lineage>
        <taxon>Eukaryota</taxon>
        <taxon>Sar</taxon>
        <taxon>Stramenopiles</taxon>
        <taxon>Ochrophyta</taxon>
        <taxon>Pelagophyceae</taxon>
        <taxon>Pelagomonadales</taxon>
        <taxon>Pelagomonadaceae</taxon>
        <taxon>Aureococcus</taxon>
    </lineage>
</organism>
<dbReference type="PANTHER" id="PTHR10845">
    <property type="entry name" value="REGULATOR OF G PROTEIN SIGNALING"/>
    <property type="match status" value="1"/>
</dbReference>
<dbReference type="InterPro" id="IPR044926">
    <property type="entry name" value="RGS_subdomain_2"/>
</dbReference>
<keyword evidence="4" id="KW-1185">Reference proteome</keyword>
<comment type="caution">
    <text evidence="3">The sequence shown here is derived from an EMBL/GenBank/DDBJ whole genome shotgun (WGS) entry which is preliminary data.</text>
</comment>
<protein>
    <recommendedName>
        <fullName evidence="2">RGS domain-containing protein</fullName>
    </recommendedName>
</protein>
<dbReference type="PANTHER" id="PTHR10845:SF192">
    <property type="entry name" value="DOUBLE HIT, ISOFORM B"/>
    <property type="match status" value="1"/>
</dbReference>
<sequence length="782" mass="83766">MVAPGRASAGSPAHWRNPFGAWTPRFHARDEDPNASPRASEAADGAPPKLVMEGGAYLWDDSPWSSADRIASLVDGDPGRWRRVWLEVVVDEGVAYLCGWRWRGGHELPRRVPPDVVGRVGGDGFAVQIPANFSREDAPPPRGTDSSRDAATPRASLFDDARATTRASSRLPPLGSYRCVVTTSATGPLALALPSRHELAAWTDALEFARLGFADEPGDDDGDVRSRRGLLDRVLHSPFARYQLRRFLEDEFALELLDFWDAVENVRRLAAAGSGARKSAAASVYGRYVEKNAPRQVNISASLRELTRREVEGWSAEAASKLRAARGDGGDDGEAARDPAVPRTLRSPKGSHHCVVTERQYRKLEWILGASEAAVALSTGANGRRLNKLEQLLGGRETALAVESGDLSSNAPAPRRSTRDRYRSLKRQFTRTFASATSASSPPVAMPRSASSLSDDDTGVVSSPLARSASSTASGASPPRRSSVGLCRSMLVGEARPRSRSASSTPRTRSRSRTATPFDAAQVEIFSCLENDVFGRFLATERGDFAERVVAAIGAADGVLHKGKLRRAHPGALVGPHRSAYFVLGLRSLVWYRCEGDALRPGAAPTNEICLSRILAADAFEPSDDDGLADDDAAAAFVLRVAVPSREREDAHDAEGFAGGDAGDGDGDAPPRRVEWKRADVVFVAAARARDATAGSASCARARETARALHAGPAHEDAAAALEALESAAPEDGDLFAPRRSDASPEVLADLEAFSDDESDFASDDESVPVASRRVRFFEEPP</sequence>
<feature type="region of interest" description="Disordered" evidence="1">
    <location>
        <begin position="649"/>
        <end position="672"/>
    </location>
</feature>
<name>A0ABR1FLS6_AURAN</name>
<dbReference type="Gene3D" id="1.10.167.10">
    <property type="entry name" value="Regulator of G-protein Signalling 4, domain 2"/>
    <property type="match status" value="1"/>
</dbReference>
<feature type="region of interest" description="Disordered" evidence="1">
    <location>
        <begin position="323"/>
        <end position="352"/>
    </location>
</feature>
<feature type="compositionally biased region" description="Low complexity" evidence="1">
    <location>
        <begin position="500"/>
        <end position="516"/>
    </location>
</feature>
<reference evidence="3 4" key="1">
    <citation type="submission" date="2024-03" db="EMBL/GenBank/DDBJ databases">
        <title>Aureococcus anophagefferens CCMP1851 and Kratosvirus quantuckense: Draft genome of a second virus-susceptible host strain in the model system.</title>
        <authorList>
            <person name="Chase E."/>
            <person name="Truchon A.R."/>
            <person name="Schepens W."/>
            <person name="Wilhelm S.W."/>
        </authorList>
    </citation>
    <scope>NUCLEOTIDE SEQUENCE [LARGE SCALE GENOMIC DNA]</scope>
    <source>
        <strain evidence="3 4">CCMP1851</strain>
    </source>
</reference>
<evidence type="ECO:0000313" key="3">
    <source>
        <dbReference type="EMBL" id="KAK7233180.1"/>
    </source>
</evidence>
<proteinExistence type="predicted"/>
<dbReference type="EMBL" id="JBBJCI010000363">
    <property type="protein sequence ID" value="KAK7233180.1"/>
    <property type="molecule type" value="Genomic_DNA"/>
</dbReference>
<feature type="region of interest" description="Disordered" evidence="1">
    <location>
        <begin position="432"/>
        <end position="516"/>
    </location>
</feature>
<dbReference type="PROSITE" id="PS50132">
    <property type="entry name" value="RGS"/>
    <property type="match status" value="1"/>
</dbReference>
<feature type="compositionally biased region" description="Basic and acidic residues" evidence="1">
    <location>
        <begin position="325"/>
        <end position="337"/>
    </location>
</feature>